<evidence type="ECO:0000313" key="4">
    <source>
        <dbReference type="Proteomes" id="UP000199377"/>
    </source>
</evidence>
<dbReference type="InterPro" id="IPR014153">
    <property type="entry name" value="Ds_break_AddB"/>
</dbReference>
<organism evidence="3 4">
    <name type="scientific">Albimonas pacifica</name>
    <dbReference type="NCBI Taxonomy" id="1114924"/>
    <lineage>
        <taxon>Bacteria</taxon>
        <taxon>Pseudomonadati</taxon>
        <taxon>Pseudomonadota</taxon>
        <taxon>Alphaproteobacteria</taxon>
        <taxon>Rhodobacterales</taxon>
        <taxon>Paracoccaceae</taxon>
        <taxon>Albimonas</taxon>
    </lineage>
</organism>
<gene>
    <name evidence="3" type="ORF">SAMN05216258_102366</name>
</gene>
<evidence type="ECO:0000256" key="1">
    <source>
        <dbReference type="SAM" id="MobiDB-lite"/>
    </source>
</evidence>
<feature type="compositionally biased region" description="Pro residues" evidence="1">
    <location>
        <begin position="719"/>
        <end position="733"/>
    </location>
</feature>
<keyword evidence="4" id="KW-1185">Reference proteome</keyword>
<dbReference type="NCBIfam" id="TIGR02786">
    <property type="entry name" value="addB_alphas"/>
    <property type="match status" value="1"/>
</dbReference>
<feature type="region of interest" description="Disordered" evidence="1">
    <location>
        <begin position="715"/>
        <end position="735"/>
    </location>
</feature>
<dbReference type="AlphaFoldDB" id="A0A1I3D3K6"/>
<dbReference type="InterPro" id="IPR027417">
    <property type="entry name" value="P-loop_NTPase"/>
</dbReference>
<accession>A0A1I3D3K6</accession>
<evidence type="ECO:0000259" key="2">
    <source>
        <dbReference type="Pfam" id="PF12705"/>
    </source>
</evidence>
<dbReference type="InterPro" id="IPR038726">
    <property type="entry name" value="PDDEXK_AddAB-type"/>
</dbReference>
<dbReference type="RefSeq" id="WP_092858357.1">
    <property type="nucleotide sequence ID" value="NZ_FOQH01000002.1"/>
</dbReference>
<dbReference type="Proteomes" id="UP000199377">
    <property type="component" value="Unassembled WGS sequence"/>
</dbReference>
<name>A0A1I3D3K6_9RHOB</name>
<feature type="domain" description="PD-(D/E)XK endonuclease-like" evidence="2">
    <location>
        <begin position="738"/>
        <end position="940"/>
    </location>
</feature>
<dbReference type="SUPFAM" id="SSF52540">
    <property type="entry name" value="P-loop containing nucleoside triphosphate hydrolases"/>
    <property type="match status" value="1"/>
</dbReference>
<proteinExistence type="predicted"/>
<sequence length="1010" mass="107431">MTLFPPSSAPRVFYVAPGADFSAALARGLRERLAAAPGGEAPEAIARVQLYLNTRRTGRALISALEAGRPAAWLPRLSYVGEMAEEALLAGIPAGSSPMRRTLALMRLTEAFLAANPEFGDPLGAPALAMSLRGLLDELQAAGLDAQALRELDLAQHAAHWDLTARFLTIAAEHWPAWLDENEHGAPDPETRRRLAVAALRAEWEAQPPAHPVIAAGSTASTPATAELLAAVARLPDGAVVLPGWDPDLPQDVWEELTGDAPRPEHPHHFQARFLASLGLGPQDVTAWGEPSPPSPPRLRLLTQALRPAPVTDHWLDALEELAAEAPAATAGLALLEAETPRDEAAAIAGALMAEAAAGGTAALVTPDQVLARRVKAELGRWGIEPDDSAGRPLGLTPPGILLGLAAGRLGRPMTAEALAALLRHPLACAPARRAHLRCLAFLTREALRGGAREIDWDRLSQRLDARRADPERPAKAPEGFDPWLAWLRGLLAPLASPPPGAAACVALHRAAAEALSRGPAHFAPEDAAEAGAELAPLWSDADGADALRFVEELAEAAPAHGDGLPPAAYGALWTALIRAKQSRPRPERVTERIRILGALEARAETVGLMILGGLNEGAWPAHPAPDPWLNRGLREQLGLASPERRIGLAAHDFLMAANAPRAVLSRSKRDDGGPSNPARWLVRLSNLLDGASKESLAAMRARGQALLRAADALDLGPTVPPEPRPNPKPPVETRPRRLSVTAVETLVRDPYAIYARHVLRLRKLEPLGRAPDARDMGTALHAVMEAFARDIAPLPSTAGVPELRAKLIAAAERLLPDLVPWPAQRRLWLARIARAADWIAAGEAGRRAHGEVAALEAKGERLLEGQGGAFRLTATADRIDRLGTGSLAIYDYKTGTPPSEKQIGVYNVQLQLEAAIAEAGGFPDLPAAPVAHLEYVGLSGSGVGGTSRLVDLVKRSAADAWGELGELVARYDDPAQGYRSRERLPREEFVGDYDQLARHGEWTGAEDGE</sequence>
<dbReference type="EMBL" id="FOQH01000002">
    <property type="protein sequence ID" value="SFH81295.1"/>
    <property type="molecule type" value="Genomic_DNA"/>
</dbReference>
<evidence type="ECO:0000313" key="3">
    <source>
        <dbReference type="EMBL" id="SFH81295.1"/>
    </source>
</evidence>
<dbReference type="STRING" id="1114924.SAMN05216258_102366"/>
<reference evidence="3 4" key="1">
    <citation type="submission" date="2016-10" db="EMBL/GenBank/DDBJ databases">
        <authorList>
            <person name="de Groot N.N."/>
        </authorList>
    </citation>
    <scope>NUCLEOTIDE SEQUENCE [LARGE SCALE GENOMIC DNA]</scope>
    <source>
        <strain evidence="3 4">CGMCC 1.11030</strain>
    </source>
</reference>
<protein>
    <submittedName>
        <fullName evidence="3">Double-strand break repair protein AddB</fullName>
    </submittedName>
</protein>
<dbReference type="OrthoDB" id="9780606at2"/>
<dbReference type="Pfam" id="PF12705">
    <property type="entry name" value="PDDEXK_1"/>
    <property type="match status" value="1"/>
</dbReference>